<evidence type="ECO:0000256" key="11">
    <source>
        <dbReference type="ARBA" id="ARBA00023049"/>
    </source>
</evidence>
<dbReference type="PANTHER" id="PTHR11533:SF174">
    <property type="entry name" value="PUROMYCIN-SENSITIVE AMINOPEPTIDASE-RELATED"/>
    <property type="match status" value="1"/>
</dbReference>
<dbReference type="OrthoDB" id="9814383at2"/>
<dbReference type="SUPFAM" id="SSF55486">
    <property type="entry name" value="Metalloproteases ('zincins'), catalytic domain"/>
    <property type="match status" value="1"/>
</dbReference>
<keyword evidence="7" id="KW-0645">Protease</keyword>
<dbReference type="GO" id="GO:0070006">
    <property type="term" value="F:metalloaminopeptidase activity"/>
    <property type="evidence" value="ECO:0007669"/>
    <property type="project" value="TreeGrafter"/>
</dbReference>
<dbReference type="GO" id="GO:0043171">
    <property type="term" value="P:peptide catabolic process"/>
    <property type="evidence" value="ECO:0007669"/>
    <property type="project" value="TreeGrafter"/>
</dbReference>
<dbReference type="Pfam" id="PF17900">
    <property type="entry name" value="Peptidase_M1_N"/>
    <property type="match status" value="1"/>
</dbReference>
<dbReference type="GO" id="GO:0005615">
    <property type="term" value="C:extracellular space"/>
    <property type="evidence" value="ECO:0007669"/>
    <property type="project" value="TreeGrafter"/>
</dbReference>
<dbReference type="EMBL" id="CP036278">
    <property type="protein sequence ID" value="QDU58530.1"/>
    <property type="molecule type" value="Genomic_DNA"/>
</dbReference>
<dbReference type="CDD" id="cd09603">
    <property type="entry name" value="M1_APN_like"/>
    <property type="match status" value="1"/>
</dbReference>
<comment type="cofactor">
    <cofactor evidence="2">
        <name>Zn(2+)</name>
        <dbReference type="ChEBI" id="CHEBI:29105"/>
    </cofactor>
</comment>
<feature type="domain" description="Aminopeptidase N-like N-terminal" evidence="13">
    <location>
        <begin position="65"/>
        <end position="237"/>
    </location>
</feature>
<evidence type="ECO:0000256" key="8">
    <source>
        <dbReference type="ARBA" id="ARBA00022723"/>
    </source>
</evidence>
<dbReference type="Proteomes" id="UP000315750">
    <property type="component" value="Chromosome"/>
</dbReference>
<gene>
    <name evidence="14" type="primary">pepN</name>
    <name evidence="14" type="ORF">Pan181_47680</name>
</gene>
<dbReference type="GO" id="GO:0005737">
    <property type="term" value="C:cytoplasm"/>
    <property type="evidence" value="ECO:0007669"/>
    <property type="project" value="TreeGrafter"/>
</dbReference>
<dbReference type="PRINTS" id="PR00756">
    <property type="entry name" value="ALADIPTASE"/>
</dbReference>
<dbReference type="Gene3D" id="2.60.40.1730">
    <property type="entry name" value="tricorn interacting facor f3 domain"/>
    <property type="match status" value="1"/>
</dbReference>
<evidence type="ECO:0000256" key="4">
    <source>
        <dbReference type="ARBA" id="ARBA00012564"/>
    </source>
</evidence>
<keyword evidence="8" id="KW-0479">Metal-binding</keyword>
<accession>A0A518AUY9</accession>
<evidence type="ECO:0000256" key="9">
    <source>
        <dbReference type="ARBA" id="ARBA00022801"/>
    </source>
</evidence>
<dbReference type="PANTHER" id="PTHR11533">
    <property type="entry name" value="PROTEASE M1 ZINC METALLOPROTEASE"/>
    <property type="match status" value="1"/>
</dbReference>
<dbReference type="InterPro" id="IPR014782">
    <property type="entry name" value="Peptidase_M1_dom"/>
</dbReference>
<comment type="similarity">
    <text evidence="3">Belongs to the peptidase M1 family.</text>
</comment>
<organism evidence="14 15">
    <name type="scientific">Aeoliella mucimassa</name>
    <dbReference type="NCBI Taxonomy" id="2527972"/>
    <lineage>
        <taxon>Bacteria</taxon>
        <taxon>Pseudomonadati</taxon>
        <taxon>Planctomycetota</taxon>
        <taxon>Planctomycetia</taxon>
        <taxon>Pirellulales</taxon>
        <taxon>Lacipirellulaceae</taxon>
        <taxon>Aeoliella</taxon>
    </lineage>
</organism>
<evidence type="ECO:0000313" key="14">
    <source>
        <dbReference type="EMBL" id="QDU58530.1"/>
    </source>
</evidence>
<evidence type="ECO:0000256" key="6">
    <source>
        <dbReference type="ARBA" id="ARBA00022438"/>
    </source>
</evidence>
<dbReference type="RefSeq" id="WP_145250635.1">
    <property type="nucleotide sequence ID" value="NZ_CP036278.1"/>
</dbReference>
<dbReference type="GO" id="GO:0042277">
    <property type="term" value="F:peptide binding"/>
    <property type="evidence" value="ECO:0007669"/>
    <property type="project" value="TreeGrafter"/>
</dbReference>
<dbReference type="AlphaFoldDB" id="A0A518AUY9"/>
<evidence type="ECO:0000256" key="7">
    <source>
        <dbReference type="ARBA" id="ARBA00022670"/>
    </source>
</evidence>
<comment type="catalytic activity">
    <reaction evidence="1">
        <text>Release of an N-terminal amino acid, Xaa-|-Yaa- from a peptide, amide or arylamide. Xaa is preferably Ala, but may be most amino acids including Pro (slow action). When a terminal hydrophobic residue is followed by a prolyl residue, the two may be released as an intact Xaa-Pro dipeptide.</text>
        <dbReference type="EC" id="3.4.11.2"/>
    </reaction>
</comment>
<dbReference type="GO" id="GO:0016285">
    <property type="term" value="F:alanyl aminopeptidase activity"/>
    <property type="evidence" value="ECO:0007669"/>
    <property type="project" value="UniProtKB-EC"/>
</dbReference>
<dbReference type="InterPro" id="IPR027268">
    <property type="entry name" value="Peptidase_M4/M1_CTD_sf"/>
</dbReference>
<dbReference type="InterPro" id="IPR001930">
    <property type="entry name" value="Peptidase_M1"/>
</dbReference>
<evidence type="ECO:0000256" key="10">
    <source>
        <dbReference type="ARBA" id="ARBA00022833"/>
    </source>
</evidence>
<evidence type="ECO:0000256" key="3">
    <source>
        <dbReference type="ARBA" id="ARBA00010136"/>
    </source>
</evidence>
<keyword evidence="6 14" id="KW-0031">Aminopeptidase</keyword>
<dbReference type="Gene3D" id="1.10.390.10">
    <property type="entry name" value="Neutral Protease Domain 2"/>
    <property type="match status" value="1"/>
</dbReference>
<dbReference type="GO" id="GO:0016020">
    <property type="term" value="C:membrane"/>
    <property type="evidence" value="ECO:0007669"/>
    <property type="project" value="TreeGrafter"/>
</dbReference>
<keyword evidence="9 14" id="KW-0378">Hydrolase</keyword>
<feature type="domain" description="Peptidase M1 membrane alanine aminopeptidase" evidence="12">
    <location>
        <begin position="274"/>
        <end position="480"/>
    </location>
</feature>
<name>A0A518AUY9_9BACT</name>
<dbReference type="KEGG" id="amuc:Pan181_47680"/>
<dbReference type="EC" id="3.4.11.2" evidence="4"/>
<evidence type="ECO:0000256" key="1">
    <source>
        <dbReference type="ARBA" id="ARBA00000098"/>
    </source>
</evidence>
<keyword evidence="10" id="KW-0862">Zinc</keyword>
<evidence type="ECO:0000259" key="12">
    <source>
        <dbReference type="Pfam" id="PF01433"/>
    </source>
</evidence>
<dbReference type="Pfam" id="PF01433">
    <property type="entry name" value="Peptidase_M1"/>
    <property type="match status" value="1"/>
</dbReference>
<protein>
    <recommendedName>
        <fullName evidence="5">Aminopeptidase N</fullName>
        <ecNumber evidence="4">3.4.11.2</ecNumber>
    </recommendedName>
</protein>
<keyword evidence="15" id="KW-1185">Reference proteome</keyword>
<keyword evidence="11" id="KW-0482">Metalloprotease</keyword>
<dbReference type="SUPFAM" id="SSF63737">
    <property type="entry name" value="Leukotriene A4 hydrolase N-terminal domain"/>
    <property type="match status" value="1"/>
</dbReference>
<evidence type="ECO:0000259" key="13">
    <source>
        <dbReference type="Pfam" id="PF17900"/>
    </source>
</evidence>
<dbReference type="InterPro" id="IPR045357">
    <property type="entry name" value="Aminopeptidase_N-like_N"/>
</dbReference>
<sequence length="642" mass="73365">MLQLRRWTIGWFLAACVLVVPALAEEHEHICRYCGQDHSLMFAAATESGDMGLKYAPDRVVDVKHIKIDVVPDFAKRTVAGTTTLTFAPISKPVEQVTLDAESLDVSNIESSVPLADYVLTDHKLTLLFATPLPVGEDVEVAITYSAEPKQGLYFRTPELGYPEEDTHLWTQGQTHEAPHWFPCFDYPNERSTTEVICTVPKEMVVVSNGKMLSDEVNEQGLKTVHWLQDKPHASYLVCLVAGKFHVLEDKHRDVSLRFFAQPTLAEHAANSFQDTRTIMEFYEAEIGMPFPWDKYDQATIRDFNSGGMENTTITTLTHTTIFSDETENIYSSRNLDAHEMAHQWFGDYVTCEDWAHLWLNEGFATYYTHLYAGHKLGRDEMNYGLWRDAKGRVLPQAEDSKPIVFRGYDNPWEQFDYRAYPKGSWVLHMLRSQLGKDLYRAGIKHYLEENGQSSVVTADLQAAFEEVSGRELDRFFDQWVFGAGTPKLKVRYKWLAKERLALVTVEQTHKVDDNTGLFEIPTTLRFVVDGKPVDHPVTINKEKHDFYVPLDEQPTLVRFDPEFTVLAEVDFDKPDAMVYTQLEAEDDMIGRLMAARVLGKKDNHKSVEALKETLNNDGYYGVRIERPSRSKSSAPTKRLPR</sequence>
<proteinExistence type="inferred from homology"/>
<dbReference type="GO" id="GO:0006508">
    <property type="term" value="P:proteolysis"/>
    <property type="evidence" value="ECO:0007669"/>
    <property type="project" value="UniProtKB-KW"/>
</dbReference>
<evidence type="ECO:0000256" key="2">
    <source>
        <dbReference type="ARBA" id="ARBA00001947"/>
    </source>
</evidence>
<dbReference type="InterPro" id="IPR042097">
    <property type="entry name" value="Aminopeptidase_N-like_N_sf"/>
</dbReference>
<evidence type="ECO:0000313" key="15">
    <source>
        <dbReference type="Proteomes" id="UP000315750"/>
    </source>
</evidence>
<dbReference type="GO" id="GO:0008270">
    <property type="term" value="F:zinc ion binding"/>
    <property type="evidence" value="ECO:0007669"/>
    <property type="project" value="InterPro"/>
</dbReference>
<dbReference type="InterPro" id="IPR050344">
    <property type="entry name" value="Peptidase_M1_aminopeptidases"/>
</dbReference>
<reference evidence="14 15" key="1">
    <citation type="submission" date="2019-02" db="EMBL/GenBank/DDBJ databases">
        <title>Deep-cultivation of Planctomycetes and their phenomic and genomic characterization uncovers novel biology.</title>
        <authorList>
            <person name="Wiegand S."/>
            <person name="Jogler M."/>
            <person name="Boedeker C."/>
            <person name="Pinto D."/>
            <person name="Vollmers J."/>
            <person name="Rivas-Marin E."/>
            <person name="Kohn T."/>
            <person name="Peeters S.H."/>
            <person name="Heuer A."/>
            <person name="Rast P."/>
            <person name="Oberbeckmann S."/>
            <person name="Bunk B."/>
            <person name="Jeske O."/>
            <person name="Meyerdierks A."/>
            <person name="Storesund J.E."/>
            <person name="Kallscheuer N."/>
            <person name="Luecker S."/>
            <person name="Lage O.M."/>
            <person name="Pohl T."/>
            <person name="Merkel B.J."/>
            <person name="Hornburger P."/>
            <person name="Mueller R.-W."/>
            <person name="Bruemmer F."/>
            <person name="Labrenz M."/>
            <person name="Spormann A.M."/>
            <person name="Op den Camp H."/>
            <person name="Overmann J."/>
            <person name="Amann R."/>
            <person name="Jetten M.S.M."/>
            <person name="Mascher T."/>
            <person name="Medema M.H."/>
            <person name="Devos D.P."/>
            <person name="Kaster A.-K."/>
            <person name="Ovreas L."/>
            <person name="Rohde M."/>
            <person name="Galperin M.Y."/>
            <person name="Jogler C."/>
        </authorList>
    </citation>
    <scope>NUCLEOTIDE SEQUENCE [LARGE SCALE GENOMIC DNA]</scope>
    <source>
        <strain evidence="14 15">Pan181</strain>
    </source>
</reference>
<evidence type="ECO:0000256" key="5">
    <source>
        <dbReference type="ARBA" id="ARBA00015611"/>
    </source>
</evidence>